<dbReference type="EMBL" id="AIMB01000008">
    <property type="protein sequence ID" value="EJF88779.1"/>
    <property type="molecule type" value="Genomic_DNA"/>
</dbReference>
<comment type="caution">
    <text evidence="1">The sequence shown here is derived from an EMBL/GenBank/DDBJ whole genome shotgun (WGS) entry which is preliminary data.</text>
</comment>
<evidence type="ECO:0000313" key="1">
    <source>
        <dbReference type="EMBL" id="EJF88779.1"/>
    </source>
</evidence>
<reference evidence="1 2" key="1">
    <citation type="submission" date="2012-03" db="EMBL/GenBank/DDBJ databases">
        <title>The Genome Sequence of Bartonella tamiae Th239.</title>
        <authorList>
            <consortium name="The Broad Institute Genome Sequencing Platform"/>
            <consortium name="The Broad Institute Genome Sequencing Center for Infectious Disease"/>
            <person name="Feldgarden M."/>
            <person name="Kirby J."/>
            <person name="Kosoy M."/>
            <person name="Birtles R."/>
            <person name="Probert W.S."/>
            <person name="Chiaraviglio L."/>
            <person name="Young S.K."/>
            <person name="Zeng Q."/>
            <person name="Gargeya S."/>
            <person name="Fitzgerald M."/>
            <person name="Haas B."/>
            <person name="Abouelleil A."/>
            <person name="Alvarado L."/>
            <person name="Arachchi H.M."/>
            <person name="Berlin A."/>
            <person name="Chapman S.B."/>
            <person name="Gearin G."/>
            <person name="Goldberg J."/>
            <person name="Griggs A."/>
            <person name="Gujja S."/>
            <person name="Hansen M."/>
            <person name="Heiman D."/>
            <person name="Howarth C."/>
            <person name="Larimer J."/>
            <person name="Lui A."/>
            <person name="MacDonald P.J.P."/>
            <person name="McCowen C."/>
            <person name="Montmayeur A."/>
            <person name="Murphy C."/>
            <person name="Neiman D."/>
            <person name="Pearson M."/>
            <person name="Priest M."/>
            <person name="Roberts A."/>
            <person name="Saif S."/>
            <person name="Shea T."/>
            <person name="Sisk P."/>
            <person name="Stolte C."/>
            <person name="Sykes S."/>
            <person name="Wortman J."/>
            <person name="Nusbaum C."/>
            <person name="Birren B."/>
        </authorList>
    </citation>
    <scope>NUCLEOTIDE SEQUENCE [LARGE SCALE GENOMIC DNA]</scope>
    <source>
        <strain evidence="1 2">Th239</strain>
    </source>
</reference>
<proteinExistence type="predicted"/>
<evidence type="ECO:0000313" key="2">
    <source>
        <dbReference type="Proteomes" id="UP000008952"/>
    </source>
</evidence>
<dbReference type="RefSeq" id="WP_008039601.1">
    <property type="nucleotide sequence ID" value="NZ_JH725147.1"/>
</dbReference>
<keyword evidence="2" id="KW-1185">Reference proteome</keyword>
<sequence>MKTYGLNVIPVLFLVFFLNACNISDIGQIELTSQKSPLTTMEHIAFTANKCWFINDKDIFHSYRLAPELQSYSGRPRILLVPYENPDQRPLLVVEAQGNPTVVSSYGPLLHSPLGKNIANDLTRWVKGDDRCSKS</sequence>
<organism evidence="1 2">
    <name type="scientific">Bartonella tamiae Th239</name>
    <dbReference type="NCBI Taxonomy" id="1094558"/>
    <lineage>
        <taxon>Bacteria</taxon>
        <taxon>Pseudomonadati</taxon>
        <taxon>Pseudomonadota</taxon>
        <taxon>Alphaproteobacteria</taxon>
        <taxon>Hyphomicrobiales</taxon>
        <taxon>Bartonellaceae</taxon>
        <taxon>Bartonella</taxon>
    </lineage>
</organism>
<accession>J0QZU6</accession>
<dbReference type="OrthoDB" id="8419513at2"/>
<dbReference type="STRING" id="1094558.ME5_01330"/>
<dbReference type="eggNOG" id="ENOG50338IT">
    <property type="taxonomic scope" value="Bacteria"/>
</dbReference>
<dbReference type="PATRIC" id="fig|1094558.3.peg.1431"/>
<protein>
    <submittedName>
        <fullName evidence="1">Uncharacterized protein</fullName>
    </submittedName>
</protein>
<name>J0QZU6_9HYPH</name>
<dbReference type="Proteomes" id="UP000008952">
    <property type="component" value="Unassembled WGS sequence"/>
</dbReference>
<dbReference type="HOGENOM" id="CLU_155831_0_0_5"/>
<dbReference type="AlphaFoldDB" id="J0QZU6"/>
<gene>
    <name evidence="1" type="ORF">ME5_01330</name>
</gene>